<dbReference type="Proteomes" id="UP000072083">
    <property type="component" value="Unassembled WGS sequence"/>
</dbReference>
<gene>
    <name evidence="2" type="ORF">ERS132406_01272</name>
</gene>
<evidence type="ECO:0000313" key="3">
    <source>
        <dbReference type="Proteomes" id="UP000072083"/>
    </source>
</evidence>
<keyword evidence="1" id="KW-0472">Membrane</keyword>
<proteinExistence type="predicted"/>
<dbReference type="EMBL" id="FIGZ01000012">
    <property type="protein sequence ID" value="CYU98709.1"/>
    <property type="molecule type" value="Genomic_DNA"/>
</dbReference>
<keyword evidence="1" id="KW-1133">Transmembrane helix</keyword>
<accession>A0A0Z8GH85</accession>
<protein>
    <submittedName>
        <fullName evidence="2">Uncharacterized protein</fullName>
    </submittedName>
</protein>
<evidence type="ECO:0000313" key="2">
    <source>
        <dbReference type="EMBL" id="CYU98709.1"/>
    </source>
</evidence>
<reference evidence="2 3" key="1">
    <citation type="submission" date="2016-02" db="EMBL/GenBank/DDBJ databases">
        <authorList>
            <consortium name="Pathogen Informatics"/>
        </authorList>
    </citation>
    <scope>NUCLEOTIDE SEQUENCE [LARGE SCALE GENOMIC DNA]</scope>
    <source>
        <strain evidence="2 3">LSS44</strain>
    </source>
</reference>
<dbReference type="AlphaFoldDB" id="A0A0Z8GH85"/>
<organism evidence="2 3">
    <name type="scientific">Streptococcus suis</name>
    <dbReference type="NCBI Taxonomy" id="1307"/>
    <lineage>
        <taxon>Bacteria</taxon>
        <taxon>Bacillati</taxon>
        <taxon>Bacillota</taxon>
        <taxon>Bacilli</taxon>
        <taxon>Lactobacillales</taxon>
        <taxon>Streptococcaceae</taxon>
        <taxon>Streptococcus</taxon>
    </lineage>
</organism>
<sequence>MRLVVISIAFILLLWLGSIFMGVMFILMVKILRWFGKKINVEDLDYKGDNR</sequence>
<evidence type="ECO:0000256" key="1">
    <source>
        <dbReference type="SAM" id="Phobius"/>
    </source>
</evidence>
<name>A0A0Z8GH85_STRSU</name>
<keyword evidence="1" id="KW-0812">Transmembrane</keyword>
<feature type="transmembrane region" description="Helical" evidence="1">
    <location>
        <begin position="6"/>
        <end position="29"/>
    </location>
</feature>